<accession>A0A517XQP4</accession>
<reference evidence="2 3" key="1">
    <citation type="submission" date="2019-02" db="EMBL/GenBank/DDBJ databases">
        <title>Deep-cultivation of Planctomycetes and their phenomic and genomic characterization uncovers novel biology.</title>
        <authorList>
            <person name="Wiegand S."/>
            <person name="Jogler M."/>
            <person name="Boedeker C."/>
            <person name="Pinto D."/>
            <person name="Vollmers J."/>
            <person name="Rivas-Marin E."/>
            <person name="Kohn T."/>
            <person name="Peeters S.H."/>
            <person name="Heuer A."/>
            <person name="Rast P."/>
            <person name="Oberbeckmann S."/>
            <person name="Bunk B."/>
            <person name="Jeske O."/>
            <person name="Meyerdierks A."/>
            <person name="Storesund J.E."/>
            <person name="Kallscheuer N."/>
            <person name="Luecker S."/>
            <person name="Lage O.M."/>
            <person name="Pohl T."/>
            <person name="Merkel B.J."/>
            <person name="Hornburger P."/>
            <person name="Mueller R.-W."/>
            <person name="Bruemmer F."/>
            <person name="Labrenz M."/>
            <person name="Spormann A.M."/>
            <person name="Op den Camp H."/>
            <person name="Overmann J."/>
            <person name="Amann R."/>
            <person name="Jetten M.S.M."/>
            <person name="Mascher T."/>
            <person name="Medema M.H."/>
            <person name="Devos D.P."/>
            <person name="Kaster A.-K."/>
            <person name="Ovreas L."/>
            <person name="Rohde M."/>
            <person name="Galperin M.Y."/>
            <person name="Jogler C."/>
        </authorList>
    </citation>
    <scope>NUCLEOTIDE SEQUENCE [LARGE SCALE GENOMIC DNA]</scope>
    <source>
        <strain evidence="2 3">ETA_A1</strain>
    </source>
</reference>
<dbReference type="InterPro" id="IPR011042">
    <property type="entry name" value="6-blade_b-propeller_TolB-like"/>
</dbReference>
<dbReference type="InterPro" id="IPR052918">
    <property type="entry name" value="Motility_Chemotaxis_Reg"/>
</dbReference>
<dbReference type="PANTHER" id="PTHR35580">
    <property type="entry name" value="CELL SURFACE GLYCOPROTEIN (S-LAYER PROTEIN)-LIKE PROTEIN"/>
    <property type="match status" value="1"/>
</dbReference>
<dbReference type="Proteomes" id="UP000319576">
    <property type="component" value="Chromosome"/>
</dbReference>
<keyword evidence="3" id="KW-1185">Reference proteome</keyword>
<organism evidence="2 3">
    <name type="scientific">Urbifossiella limnaea</name>
    <dbReference type="NCBI Taxonomy" id="2528023"/>
    <lineage>
        <taxon>Bacteria</taxon>
        <taxon>Pseudomonadati</taxon>
        <taxon>Planctomycetota</taxon>
        <taxon>Planctomycetia</taxon>
        <taxon>Gemmatales</taxon>
        <taxon>Gemmataceae</taxon>
        <taxon>Urbifossiella</taxon>
    </lineage>
</organism>
<evidence type="ECO:0000313" key="3">
    <source>
        <dbReference type="Proteomes" id="UP000319576"/>
    </source>
</evidence>
<dbReference type="SUPFAM" id="SSF101898">
    <property type="entry name" value="NHL repeat"/>
    <property type="match status" value="1"/>
</dbReference>
<dbReference type="AlphaFoldDB" id="A0A517XQP4"/>
<sequence length="464" mass="47785" precursor="true">MNGTRFSACIAACLLASQPVGAAEPEAAPTFEWAVSAGGTLHDKTRGIALDADGNVLLTGEFTGTATFGEHTVTSAGSMDCFVAKVDPRGKFLWVRTGGGEKIDRGYAVATDPAGNCYVTGHFESPEAKFDATIVKSGGGYDLFVAKYDPRGRLVWAHSGGGPGYDYGHGIAADGHGNVFVTGAVVGEGRFAGEKLGHPGPAHVFCLALDGDGKLLWAHAADGTGSSSGHRVAADRKGNCYVGGYAGGASTFGGQKIANAAGQDVLVAKFDAKGKLGWLHAGHGSSSAMVHELTADADGNVWASGMFKNELKLGDRGVTNQGQHDLLLTSFDPSGKRLWTRTAGGAGIDYGLGVATDGKGNSFLTGSFTGRVEFDGTAQASAGAASDILVAKYDRDGRQRWFVRAGSDRTDHAYTIVSDGKGGLYLSGACSGPAMFGPHAIPHRGSNDIFLAKLTEKASAAKKE</sequence>
<evidence type="ECO:0000256" key="1">
    <source>
        <dbReference type="SAM" id="SignalP"/>
    </source>
</evidence>
<dbReference type="RefSeq" id="WP_145236399.1">
    <property type="nucleotide sequence ID" value="NZ_CP036273.1"/>
</dbReference>
<dbReference type="Gene3D" id="2.120.10.30">
    <property type="entry name" value="TolB, C-terminal domain"/>
    <property type="match status" value="1"/>
</dbReference>
<dbReference type="OrthoDB" id="253958at2"/>
<dbReference type="KEGG" id="uli:ETAA1_17680"/>
<name>A0A517XQP4_9BACT</name>
<keyword evidence="1" id="KW-0732">Signal</keyword>
<evidence type="ECO:0000313" key="2">
    <source>
        <dbReference type="EMBL" id="QDU19830.1"/>
    </source>
</evidence>
<dbReference type="EMBL" id="CP036273">
    <property type="protein sequence ID" value="QDU19830.1"/>
    <property type="molecule type" value="Genomic_DNA"/>
</dbReference>
<proteinExistence type="predicted"/>
<dbReference type="InterPro" id="IPR010620">
    <property type="entry name" value="SBBP_repeat"/>
</dbReference>
<feature type="chain" id="PRO_5021798250" evidence="1">
    <location>
        <begin position="23"/>
        <end position="464"/>
    </location>
</feature>
<feature type="signal peptide" evidence="1">
    <location>
        <begin position="1"/>
        <end position="22"/>
    </location>
</feature>
<dbReference type="PANTHER" id="PTHR35580:SF1">
    <property type="entry name" value="PHYTASE-LIKE DOMAIN-CONTAINING PROTEIN"/>
    <property type="match status" value="1"/>
</dbReference>
<gene>
    <name evidence="2" type="ORF">ETAA1_17680</name>
</gene>
<protein>
    <submittedName>
        <fullName evidence="2">Beta-propeller repeat protein</fullName>
    </submittedName>
</protein>
<dbReference type="Pfam" id="PF06739">
    <property type="entry name" value="SBBP"/>
    <property type="match status" value="1"/>
</dbReference>